<dbReference type="EMBL" id="AVPE01000011">
    <property type="protein sequence ID" value="KGX91160.1"/>
    <property type="molecule type" value="Genomic_DNA"/>
</dbReference>
<organism evidence="2 3">
    <name type="scientific">Pontibacillus halophilus JSM 076056 = DSM 19796</name>
    <dbReference type="NCBI Taxonomy" id="1385510"/>
    <lineage>
        <taxon>Bacteria</taxon>
        <taxon>Bacillati</taxon>
        <taxon>Bacillota</taxon>
        <taxon>Bacilli</taxon>
        <taxon>Bacillales</taxon>
        <taxon>Bacillaceae</taxon>
        <taxon>Pontibacillus</taxon>
    </lineage>
</organism>
<gene>
    <name evidence="2" type="ORF">N781_05005</name>
</gene>
<proteinExistence type="predicted"/>
<dbReference type="OrthoDB" id="5870636at2"/>
<keyword evidence="3" id="KW-1185">Reference proteome</keyword>
<dbReference type="eggNOG" id="COG4114">
    <property type="taxonomic scope" value="Bacteria"/>
</dbReference>
<dbReference type="AlphaFoldDB" id="A0A0A5GJ35"/>
<protein>
    <recommendedName>
        <fullName evidence="1">Aerobactin siderophore biosynthesis IucA/IucC-like C-terminal domain-containing protein</fullName>
    </recommendedName>
</protein>
<dbReference type="Pfam" id="PF06276">
    <property type="entry name" value="FhuF"/>
    <property type="match status" value="1"/>
</dbReference>
<evidence type="ECO:0000313" key="2">
    <source>
        <dbReference type="EMBL" id="KGX91160.1"/>
    </source>
</evidence>
<comment type="caution">
    <text evidence="2">The sequence shown here is derived from an EMBL/GenBank/DDBJ whole genome shotgun (WGS) entry which is preliminary data.</text>
</comment>
<dbReference type="GO" id="GO:0003824">
    <property type="term" value="F:catalytic activity"/>
    <property type="evidence" value="ECO:0007669"/>
    <property type="project" value="UniProtKB-ARBA"/>
</dbReference>
<reference evidence="2 3" key="1">
    <citation type="submission" date="2013-08" db="EMBL/GenBank/DDBJ databases">
        <authorList>
            <person name="Huang J."/>
            <person name="Wang G."/>
        </authorList>
    </citation>
    <scope>NUCLEOTIDE SEQUENCE [LARGE SCALE GENOMIC DNA]</scope>
    <source>
        <strain evidence="2 3">JSM 076056</strain>
    </source>
</reference>
<evidence type="ECO:0000259" key="1">
    <source>
        <dbReference type="Pfam" id="PF06276"/>
    </source>
</evidence>
<dbReference type="Proteomes" id="UP000030528">
    <property type="component" value="Unassembled WGS sequence"/>
</dbReference>
<dbReference type="STRING" id="1385510.GCA_000425205_02656"/>
<feature type="domain" description="Aerobactin siderophore biosynthesis IucA/IucC-like C-terminal" evidence="1">
    <location>
        <begin position="109"/>
        <end position="194"/>
    </location>
</feature>
<sequence>MEELRETLGAQHVFIHTKVGSLYKGDALEGHTEWEAFFQDVMDHFEAPTAVVTGSLIVKRLSYVNACLSAFTLFDQQLPVQWNEVEVELRKKGFNFYVTPSQLVEVTSEREFAREHYVRGLVLNLIQPVIDQLGKETGLPAKLFWTHLAYAVDGHYKRMYKRMGAEWQARVWDDYTYITSEVPAELFGMKRNPFQMEFDQVEHPVLEGEHVRIRKVCCYNHCLPENFYCHTCPKHTHDSRMTQIQHAFA</sequence>
<name>A0A0A5GJ35_9BACI</name>
<dbReference type="InterPro" id="IPR022770">
    <property type="entry name" value="IucA/IucC-like_C"/>
</dbReference>
<evidence type="ECO:0000313" key="3">
    <source>
        <dbReference type="Proteomes" id="UP000030528"/>
    </source>
</evidence>
<dbReference type="RefSeq" id="WP_026800972.1">
    <property type="nucleotide sequence ID" value="NZ_AULI01000011.1"/>
</dbReference>
<accession>A0A0A5GJ35</accession>